<reference evidence="3 4" key="1">
    <citation type="journal article" date="2019" name="Int. J. Syst. Evol. Microbiol.">
        <title>The Global Catalogue of Microorganisms (GCM) 10K type strain sequencing project: providing services to taxonomists for standard genome sequencing and annotation.</title>
        <authorList>
            <consortium name="The Broad Institute Genomics Platform"/>
            <consortium name="The Broad Institute Genome Sequencing Center for Infectious Disease"/>
            <person name="Wu L."/>
            <person name="Ma J."/>
        </authorList>
    </citation>
    <scope>NUCLEOTIDE SEQUENCE [LARGE SCALE GENOMIC DNA]</scope>
    <source>
        <strain evidence="3 4">JCM 14326</strain>
    </source>
</reference>
<gene>
    <name evidence="3" type="ORF">GCM10009751_29800</name>
</gene>
<feature type="transmembrane region" description="Helical" evidence="1">
    <location>
        <begin position="278"/>
        <end position="299"/>
    </location>
</feature>
<feature type="transmembrane region" description="Helical" evidence="1">
    <location>
        <begin position="222"/>
        <end position="246"/>
    </location>
</feature>
<evidence type="ECO:0000313" key="3">
    <source>
        <dbReference type="EMBL" id="GAA1869125.1"/>
    </source>
</evidence>
<feature type="transmembrane region" description="Helical" evidence="1">
    <location>
        <begin position="57"/>
        <end position="82"/>
    </location>
</feature>
<comment type="caution">
    <text evidence="3">The sequence shown here is derived from an EMBL/GenBank/DDBJ whole genome shotgun (WGS) entry which is preliminary data.</text>
</comment>
<accession>A0ABN2NHW1</accession>
<dbReference type="InterPro" id="IPR058484">
    <property type="entry name" value="DUF8171"/>
</dbReference>
<feature type="transmembrane region" description="Helical" evidence="1">
    <location>
        <begin position="25"/>
        <end position="45"/>
    </location>
</feature>
<dbReference type="Proteomes" id="UP001501094">
    <property type="component" value="Unassembled WGS sequence"/>
</dbReference>
<name>A0ABN2NHW1_9MICO</name>
<keyword evidence="4" id="KW-1185">Reference proteome</keyword>
<keyword evidence="1" id="KW-0812">Transmembrane</keyword>
<protein>
    <recommendedName>
        <fullName evidence="2">DUF8171 domain-containing protein</fullName>
    </recommendedName>
</protein>
<sequence>MTTTAAAALRARLHDPDQISGSQKLMIMVLAMTLYGTADIVADILPKFEVGSLELEVAYLAFLPVVLAALLTPLWVALGVAIGEAVIADMLLGSFSGIGEIEGFLQIFVGTYVAGCIVKDPRKPAQLFWAAMALVSIDKVTSGVIDVVKFGVGVDPEAGEEAGGGMSAVILAETIELGLALVITGAIFGGLVAIGLAPRLYGKIEPLMGLRPRDPQRPPRLVGPWGSPFWPAAALGILLAAATGIFSQWEEHFEVANPLTTFGEWEAEGAEEFAESSAWLGALGGLVAGLALVALVAALRARAAHRSLTADAAAGDEDDD</sequence>
<organism evidence="3 4">
    <name type="scientific">Myceligenerans crystallogenes</name>
    <dbReference type="NCBI Taxonomy" id="316335"/>
    <lineage>
        <taxon>Bacteria</taxon>
        <taxon>Bacillati</taxon>
        <taxon>Actinomycetota</taxon>
        <taxon>Actinomycetes</taxon>
        <taxon>Micrococcales</taxon>
        <taxon>Promicromonosporaceae</taxon>
        <taxon>Myceligenerans</taxon>
    </lineage>
</organism>
<feature type="transmembrane region" description="Helical" evidence="1">
    <location>
        <begin position="177"/>
        <end position="201"/>
    </location>
</feature>
<keyword evidence="1" id="KW-0472">Membrane</keyword>
<dbReference type="Pfam" id="PF26509">
    <property type="entry name" value="DUF8171"/>
    <property type="match status" value="1"/>
</dbReference>
<evidence type="ECO:0000313" key="4">
    <source>
        <dbReference type="Proteomes" id="UP001501094"/>
    </source>
</evidence>
<proteinExistence type="predicted"/>
<dbReference type="RefSeq" id="WP_344104331.1">
    <property type="nucleotide sequence ID" value="NZ_BAAANL010000006.1"/>
</dbReference>
<keyword evidence="1" id="KW-1133">Transmembrane helix</keyword>
<evidence type="ECO:0000259" key="2">
    <source>
        <dbReference type="Pfam" id="PF26509"/>
    </source>
</evidence>
<feature type="domain" description="DUF8171" evidence="2">
    <location>
        <begin position="26"/>
        <end position="300"/>
    </location>
</feature>
<evidence type="ECO:0000256" key="1">
    <source>
        <dbReference type="SAM" id="Phobius"/>
    </source>
</evidence>
<dbReference type="EMBL" id="BAAANL010000006">
    <property type="protein sequence ID" value="GAA1869125.1"/>
    <property type="molecule type" value="Genomic_DNA"/>
</dbReference>